<dbReference type="EMBL" id="JAZGQO010000003">
    <property type="protein sequence ID" value="KAK6188372.1"/>
    <property type="molecule type" value="Genomic_DNA"/>
</dbReference>
<keyword evidence="9" id="KW-1185">Reference proteome</keyword>
<evidence type="ECO:0000256" key="4">
    <source>
        <dbReference type="ARBA" id="ARBA00035299"/>
    </source>
</evidence>
<dbReference type="GO" id="GO:0005762">
    <property type="term" value="C:mitochondrial large ribosomal subunit"/>
    <property type="evidence" value="ECO:0007669"/>
    <property type="project" value="TreeGrafter"/>
</dbReference>
<organism evidence="8 9">
    <name type="scientific">Patella caerulea</name>
    <name type="common">Rayed Mediterranean limpet</name>
    <dbReference type="NCBI Taxonomy" id="87958"/>
    <lineage>
        <taxon>Eukaryota</taxon>
        <taxon>Metazoa</taxon>
        <taxon>Spiralia</taxon>
        <taxon>Lophotrochozoa</taxon>
        <taxon>Mollusca</taxon>
        <taxon>Gastropoda</taxon>
        <taxon>Patellogastropoda</taxon>
        <taxon>Patelloidea</taxon>
        <taxon>Patellidae</taxon>
        <taxon>Patella</taxon>
    </lineage>
</organism>
<evidence type="ECO:0000256" key="1">
    <source>
        <dbReference type="ARBA" id="ARBA00007320"/>
    </source>
</evidence>
<dbReference type="InterPro" id="IPR030878">
    <property type="entry name" value="Ribosomal_uL15"/>
</dbReference>
<dbReference type="Proteomes" id="UP001347796">
    <property type="component" value="Unassembled WGS sequence"/>
</dbReference>
<sequence length="294" mass="33806">MASGITEKALKLVQSLPRLSLSNIKNLPHSIKKTKRRRRDRQHGKTHGRGHKGQGQRATLPRLGFEGNNTPFYLQIPKEPYYKDHELRKEYVPVSLLQIQRFVDLGRLNVKEPIDLSSLCNTRLIQVKWEQKQFGVDLLDEGADIFCARLNIEVQKASELTIAAIEKNGGVITTRYYDPHSLHAVVNPAKFFAKGVPIPRCKLPPQNEIAYYSDAKNRGYLADPEKILHARVELAQKYGYALFEYENEEEKEMLLTRKDPRQIFLGLAPGWVVNLKDKVILKPKDPEFVNYYKS</sequence>
<dbReference type="PANTHER" id="PTHR12934">
    <property type="entry name" value="50S RIBOSOMAL PROTEIN L15"/>
    <property type="match status" value="1"/>
</dbReference>
<dbReference type="Pfam" id="PF00828">
    <property type="entry name" value="Ribosomal_L27A"/>
    <property type="match status" value="1"/>
</dbReference>
<accession>A0AAN8K4Z1</accession>
<evidence type="ECO:0000259" key="7">
    <source>
        <dbReference type="Pfam" id="PF00828"/>
    </source>
</evidence>
<dbReference type="PANTHER" id="PTHR12934:SF11">
    <property type="entry name" value="LARGE RIBOSOMAL SUBUNIT PROTEIN UL15M"/>
    <property type="match status" value="1"/>
</dbReference>
<dbReference type="GO" id="GO:0006412">
    <property type="term" value="P:translation"/>
    <property type="evidence" value="ECO:0007669"/>
    <property type="project" value="InterPro"/>
</dbReference>
<name>A0AAN8K4Z1_PATCE</name>
<feature type="compositionally biased region" description="Basic residues" evidence="6">
    <location>
        <begin position="30"/>
        <end position="54"/>
    </location>
</feature>
<keyword evidence="3" id="KW-0687">Ribonucleoprotein</keyword>
<proteinExistence type="inferred from homology"/>
<dbReference type="AlphaFoldDB" id="A0AAN8K4Z1"/>
<gene>
    <name evidence="8" type="ORF">SNE40_004556</name>
</gene>
<evidence type="ECO:0000256" key="6">
    <source>
        <dbReference type="SAM" id="MobiDB-lite"/>
    </source>
</evidence>
<feature type="region of interest" description="Disordered" evidence="6">
    <location>
        <begin position="24"/>
        <end position="61"/>
    </location>
</feature>
<keyword evidence="2" id="KW-0689">Ribosomal protein</keyword>
<comment type="caution">
    <text evidence="8">The sequence shown here is derived from an EMBL/GenBank/DDBJ whole genome shotgun (WGS) entry which is preliminary data.</text>
</comment>
<dbReference type="InterPro" id="IPR021131">
    <property type="entry name" value="Ribosomal_uL15/eL18"/>
</dbReference>
<dbReference type="Gene3D" id="3.100.10.10">
    <property type="match status" value="1"/>
</dbReference>
<comment type="similarity">
    <text evidence="1">Belongs to the universal ribosomal protein uL15 family.</text>
</comment>
<protein>
    <recommendedName>
        <fullName evidence="4">Large ribosomal subunit protein uL15m</fullName>
    </recommendedName>
    <alternativeName>
        <fullName evidence="5">39S ribosomal protein L15, mitochondrial</fullName>
    </alternativeName>
</protein>
<evidence type="ECO:0000313" key="8">
    <source>
        <dbReference type="EMBL" id="KAK6188372.1"/>
    </source>
</evidence>
<reference evidence="8 9" key="1">
    <citation type="submission" date="2024-01" db="EMBL/GenBank/DDBJ databases">
        <title>The genome of the rayed Mediterranean limpet Patella caerulea (Linnaeus, 1758).</title>
        <authorList>
            <person name="Anh-Thu Weber A."/>
            <person name="Halstead-Nussloch G."/>
        </authorList>
    </citation>
    <scope>NUCLEOTIDE SEQUENCE [LARGE SCALE GENOMIC DNA]</scope>
    <source>
        <strain evidence="8">AATW-2023a</strain>
        <tissue evidence="8">Whole specimen</tissue>
    </source>
</reference>
<dbReference type="GO" id="GO:0003735">
    <property type="term" value="F:structural constituent of ribosome"/>
    <property type="evidence" value="ECO:0007669"/>
    <property type="project" value="InterPro"/>
</dbReference>
<dbReference type="InterPro" id="IPR036227">
    <property type="entry name" value="Ribosomal_uL15/eL18_sf"/>
</dbReference>
<feature type="domain" description="Large ribosomal subunit protein uL15/eL18" evidence="7">
    <location>
        <begin position="93"/>
        <end position="173"/>
    </location>
</feature>
<evidence type="ECO:0000256" key="3">
    <source>
        <dbReference type="ARBA" id="ARBA00023274"/>
    </source>
</evidence>
<evidence type="ECO:0000256" key="2">
    <source>
        <dbReference type="ARBA" id="ARBA00022980"/>
    </source>
</evidence>
<dbReference type="HAMAP" id="MF_01341">
    <property type="entry name" value="Ribosomal_uL15"/>
    <property type="match status" value="1"/>
</dbReference>
<dbReference type="InterPro" id="IPR005749">
    <property type="entry name" value="Ribosomal_uL15_bac-type"/>
</dbReference>
<evidence type="ECO:0000313" key="9">
    <source>
        <dbReference type="Proteomes" id="UP001347796"/>
    </source>
</evidence>
<evidence type="ECO:0000256" key="5">
    <source>
        <dbReference type="ARBA" id="ARBA00035423"/>
    </source>
</evidence>
<dbReference type="SUPFAM" id="SSF52080">
    <property type="entry name" value="Ribosomal proteins L15p and L18e"/>
    <property type="match status" value="1"/>
</dbReference>